<dbReference type="OrthoDB" id="21292at2759"/>
<dbReference type="PANTHER" id="PTHR12774:SF2">
    <property type="entry name" value="PEROXISOMAL BIOGENESIS FACTOR 19"/>
    <property type="match status" value="1"/>
</dbReference>
<dbReference type="Proteomes" id="UP000189703">
    <property type="component" value="Unplaced"/>
</dbReference>
<dbReference type="InParanoid" id="A0A1U8AA10"/>
<dbReference type="GO" id="GO:0033328">
    <property type="term" value="F:peroxisome membrane targeting sequence binding"/>
    <property type="evidence" value="ECO:0000318"/>
    <property type="project" value="GO_Central"/>
</dbReference>
<evidence type="ECO:0000313" key="3">
    <source>
        <dbReference type="RefSeq" id="XP_010264303.1"/>
    </source>
</evidence>
<dbReference type="InterPro" id="IPR038322">
    <property type="entry name" value="Pex19_C_sf"/>
</dbReference>
<name>A0A1U8AA10_NELNU</name>
<dbReference type="PANTHER" id="PTHR12774">
    <property type="entry name" value="PEROXISOMAL BIOGENESIS FACTOR 19"/>
    <property type="match status" value="1"/>
</dbReference>
<organism evidence="2 3">
    <name type="scientific">Nelumbo nucifera</name>
    <name type="common">Sacred lotus</name>
    <dbReference type="NCBI Taxonomy" id="4432"/>
    <lineage>
        <taxon>Eukaryota</taxon>
        <taxon>Viridiplantae</taxon>
        <taxon>Streptophyta</taxon>
        <taxon>Embryophyta</taxon>
        <taxon>Tracheophyta</taxon>
        <taxon>Spermatophyta</taxon>
        <taxon>Magnoliopsida</taxon>
        <taxon>Proteales</taxon>
        <taxon>Nelumbonaceae</taxon>
        <taxon>Nelumbo</taxon>
    </lineage>
</organism>
<dbReference type="AlphaFoldDB" id="A0A1U8AA10"/>
<dbReference type="eggNOG" id="KOG3133">
    <property type="taxonomic scope" value="Eukaryota"/>
</dbReference>
<dbReference type="Gene3D" id="1.20.120.900">
    <property type="entry name" value="Pex19, mPTS binding domain"/>
    <property type="match status" value="1"/>
</dbReference>
<dbReference type="FunCoup" id="A0A1U8AA10">
    <property type="interactions" value="3648"/>
</dbReference>
<keyword evidence="2" id="KW-1185">Reference proteome</keyword>
<sequence length="231" mass="25976">MDDNSYYLEALLDSALGDFQDFNLDSSGQSNVDGGEEKKDKLSLPSGVQGLGNGLPDLISYNKKGKQKVSIESDVSVEPQKVRQQTREVVQEMDSTTDKVGGDDLTKEIMVDDLVKQIEELAGSQDMESIAETMMQQLLSKEILHGPIKEIGERYPKWLGDHKSGLSKEEYERYNHQYMIIKQLNVAYENDPGNFPKIVVLMQKMQECGQPPIDILQEFAPDMELTNLSLL</sequence>
<reference evidence="3" key="1">
    <citation type="submission" date="2025-08" db="UniProtKB">
        <authorList>
            <consortium name="RefSeq"/>
        </authorList>
    </citation>
    <scope>IDENTIFICATION</scope>
</reference>
<dbReference type="KEGG" id="nnu:104602348"/>
<dbReference type="GO" id="GO:0005778">
    <property type="term" value="C:peroxisomal membrane"/>
    <property type="evidence" value="ECO:0000318"/>
    <property type="project" value="GO_Central"/>
</dbReference>
<dbReference type="GeneID" id="104602348"/>
<evidence type="ECO:0000313" key="2">
    <source>
        <dbReference type="Proteomes" id="UP000189703"/>
    </source>
</evidence>
<gene>
    <name evidence="3" type="primary">LOC104602348</name>
</gene>
<protein>
    <submittedName>
        <fullName evidence="3">Peroxisome biogenesis protein 19-2-like</fullName>
    </submittedName>
</protein>
<dbReference type="Pfam" id="PF04614">
    <property type="entry name" value="Pex19"/>
    <property type="match status" value="1"/>
</dbReference>
<accession>A0A1U8AA10</accession>
<dbReference type="RefSeq" id="XP_010264303.1">
    <property type="nucleotide sequence ID" value="XM_010266001.2"/>
</dbReference>
<dbReference type="STRING" id="4432.A0A1U8AA10"/>
<dbReference type="GO" id="GO:0045046">
    <property type="term" value="P:protein import into peroxisome membrane"/>
    <property type="evidence" value="ECO:0000318"/>
    <property type="project" value="GO_Central"/>
</dbReference>
<dbReference type="InterPro" id="IPR006708">
    <property type="entry name" value="Pex19"/>
</dbReference>
<proteinExistence type="predicted"/>
<feature type="region of interest" description="Disordered" evidence="1">
    <location>
        <begin position="26"/>
        <end position="47"/>
    </location>
</feature>
<dbReference type="OMA" id="ESAMPND"/>
<evidence type="ECO:0000256" key="1">
    <source>
        <dbReference type="SAM" id="MobiDB-lite"/>
    </source>
</evidence>